<dbReference type="CDD" id="cd01034">
    <property type="entry name" value="EriC_like"/>
    <property type="match status" value="1"/>
</dbReference>
<dbReference type="Proteomes" id="UP001200247">
    <property type="component" value="Unassembled WGS sequence"/>
</dbReference>
<reference evidence="11" key="1">
    <citation type="journal article" date="2017" name="J. Antimicrob. Chemother.">
        <title>Emergence and genomic analysis of MDR Laribacter hongkongensis strain HLGZ1 from Guangzhou, China.</title>
        <authorList>
            <person name="Wu H.K."/>
            <person name="Chen J.H."/>
            <person name="Yang L."/>
            <person name="Li A.R."/>
            <person name="Su D.H."/>
            <person name="Lin Y.P."/>
            <person name="Chen D.Q."/>
        </authorList>
    </citation>
    <scope>NUCLEOTIDE SEQUENCE</scope>
    <source>
        <strain evidence="11">HLGZ1</strain>
    </source>
</reference>
<dbReference type="Proteomes" id="UP000197424">
    <property type="component" value="Chromosome"/>
</dbReference>
<organism evidence="11 13">
    <name type="scientific">Laribacter hongkongensis</name>
    <dbReference type="NCBI Taxonomy" id="168471"/>
    <lineage>
        <taxon>Bacteria</taxon>
        <taxon>Pseudomonadati</taxon>
        <taxon>Pseudomonadota</taxon>
        <taxon>Betaproteobacteria</taxon>
        <taxon>Neisseriales</taxon>
        <taxon>Aquaspirillaceae</taxon>
        <taxon>Laribacter</taxon>
    </lineage>
</organism>
<dbReference type="InterPro" id="IPR050368">
    <property type="entry name" value="ClC-type_chloride_channel"/>
</dbReference>
<dbReference type="GO" id="GO:0034707">
    <property type="term" value="C:chloride channel complex"/>
    <property type="evidence" value="ECO:0007669"/>
    <property type="project" value="UniProtKB-KW"/>
</dbReference>
<keyword evidence="4 10" id="KW-1133">Transmembrane helix</keyword>
<feature type="transmembrane region" description="Helical" evidence="10">
    <location>
        <begin position="383"/>
        <end position="406"/>
    </location>
</feature>
<feature type="transmembrane region" description="Helical" evidence="10">
    <location>
        <begin position="78"/>
        <end position="111"/>
    </location>
</feature>
<keyword evidence="3 10" id="KW-0812">Transmembrane</keyword>
<gene>
    <name evidence="11" type="primary">clcA</name>
    <name evidence="12" type="ORF">LH440_07975</name>
    <name evidence="11" type="ORF">LHGZ1_0493</name>
</gene>
<evidence type="ECO:0000256" key="4">
    <source>
        <dbReference type="ARBA" id="ARBA00022989"/>
    </source>
</evidence>
<evidence type="ECO:0000256" key="9">
    <source>
        <dbReference type="ARBA" id="ARBA00023303"/>
    </source>
</evidence>
<evidence type="ECO:0000256" key="1">
    <source>
        <dbReference type="ARBA" id="ARBA00004141"/>
    </source>
</evidence>
<keyword evidence="2" id="KW-0813">Transport</keyword>
<dbReference type="RefSeq" id="WP_012695989.1">
    <property type="nucleotide sequence ID" value="NZ_CP022115.1"/>
</dbReference>
<feature type="transmembrane region" description="Helical" evidence="10">
    <location>
        <begin position="349"/>
        <end position="371"/>
    </location>
</feature>
<evidence type="ECO:0000256" key="10">
    <source>
        <dbReference type="SAM" id="Phobius"/>
    </source>
</evidence>
<dbReference type="OrthoDB" id="9767361at2"/>
<feature type="transmembrane region" description="Helical" evidence="10">
    <location>
        <begin position="123"/>
        <end position="141"/>
    </location>
</feature>
<evidence type="ECO:0000256" key="2">
    <source>
        <dbReference type="ARBA" id="ARBA00022448"/>
    </source>
</evidence>
<evidence type="ECO:0000313" key="14">
    <source>
        <dbReference type="Proteomes" id="UP001200247"/>
    </source>
</evidence>
<feature type="transmembrane region" description="Helical" evidence="10">
    <location>
        <begin position="213"/>
        <end position="232"/>
    </location>
</feature>
<dbReference type="EMBL" id="JAJAXM010000011">
    <property type="protein sequence ID" value="MCG9025840.1"/>
    <property type="molecule type" value="Genomic_DNA"/>
</dbReference>
<evidence type="ECO:0000256" key="5">
    <source>
        <dbReference type="ARBA" id="ARBA00023065"/>
    </source>
</evidence>
<dbReference type="PANTHER" id="PTHR43427:SF6">
    <property type="entry name" value="CHLORIDE CHANNEL PROTEIN CLC-E"/>
    <property type="match status" value="1"/>
</dbReference>
<dbReference type="GO" id="GO:0005254">
    <property type="term" value="F:chloride channel activity"/>
    <property type="evidence" value="ECO:0007669"/>
    <property type="project" value="UniProtKB-KW"/>
</dbReference>
<comment type="subcellular location">
    <subcellularLocation>
        <location evidence="1">Membrane</location>
        <topology evidence="1">Multi-pass membrane protein</topology>
    </subcellularLocation>
</comment>
<keyword evidence="5" id="KW-0406">Ion transport</keyword>
<dbReference type="GeneID" id="75109343"/>
<protein>
    <submittedName>
        <fullName evidence="12">Chloride channel protein</fullName>
    </submittedName>
    <submittedName>
        <fullName evidence="11">H+/Cl-antiporter ClcA</fullName>
    </submittedName>
</protein>
<evidence type="ECO:0000256" key="3">
    <source>
        <dbReference type="ARBA" id="ARBA00022692"/>
    </source>
</evidence>
<reference evidence="11" key="3">
    <citation type="submission" date="2017-06" db="EMBL/GenBank/DDBJ databases">
        <authorList>
            <person name="Kim H.J."/>
            <person name="Triplett B.A."/>
        </authorList>
    </citation>
    <scope>NUCLEOTIDE SEQUENCE</scope>
    <source>
        <strain evidence="11">HLGZ1</strain>
    </source>
</reference>
<dbReference type="Gene3D" id="1.10.3080.10">
    <property type="entry name" value="Clc chloride channel"/>
    <property type="match status" value="1"/>
</dbReference>
<dbReference type="InterPro" id="IPR001807">
    <property type="entry name" value="ClC"/>
</dbReference>
<feature type="transmembrane region" description="Helical" evidence="10">
    <location>
        <begin position="39"/>
        <end position="58"/>
    </location>
</feature>
<keyword evidence="6 10" id="KW-0472">Membrane</keyword>
<dbReference type="AlphaFoldDB" id="A0A248LFS2"/>
<evidence type="ECO:0000313" key="12">
    <source>
        <dbReference type="EMBL" id="MCG9025840.1"/>
    </source>
</evidence>
<reference evidence="13" key="2">
    <citation type="submission" date="2017-06" db="EMBL/GenBank/DDBJ databases">
        <title>Whole genome sequence of Laribacter hongkongensis LHGZ1.</title>
        <authorList>
            <person name="Chen D."/>
            <person name="Wu H."/>
            <person name="Chen J."/>
        </authorList>
    </citation>
    <scope>NUCLEOTIDE SEQUENCE [LARGE SCALE GENOMIC DNA]</scope>
    <source>
        <strain evidence="13">LHGZ1</strain>
    </source>
</reference>
<dbReference type="EMBL" id="CP022115">
    <property type="protein sequence ID" value="ASJ23324.1"/>
    <property type="molecule type" value="Genomic_DNA"/>
</dbReference>
<dbReference type="PRINTS" id="PR00762">
    <property type="entry name" value="CLCHANNEL"/>
</dbReference>
<feature type="transmembrane region" description="Helical" evidence="10">
    <location>
        <begin position="294"/>
        <end position="312"/>
    </location>
</feature>
<keyword evidence="8" id="KW-0868">Chloride</keyword>
<proteinExistence type="predicted"/>
<evidence type="ECO:0000256" key="6">
    <source>
        <dbReference type="ARBA" id="ARBA00023136"/>
    </source>
</evidence>
<dbReference type="Pfam" id="PF00654">
    <property type="entry name" value="Voltage_CLC"/>
    <property type="match status" value="1"/>
</dbReference>
<feature type="transmembrane region" description="Helical" evidence="10">
    <location>
        <begin position="178"/>
        <end position="201"/>
    </location>
</feature>
<evidence type="ECO:0000256" key="8">
    <source>
        <dbReference type="ARBA" id="ARBA00023214"/>
    </source>
</evidence>
<dbReference type="SUPFAM" id="SSF81340">
    <property type="entry name" value="Clc chloride channel"/>
    <property type="match status" value="1"/>
</dbReference>
<dbReference type="InterPro" id="IPR014743">
    <property type="entry name" value="Cl-channel_core"/>
</dbReference>
<dbReference type="OMA" id="VMLAWGN"/>
<feature type="transmembrane region" description="Helical" evidence="10">
    <location>
        <begin position="252"/>
        <end position="274"/>
    </location>
</feature>
<reference evidence="12 14" key="4">
    <citation type="submission" date="2021-10" db="EMBL/GenBank/DDBJ databases">
        <title>Whole-genome sequencing analysis of Laribacter hongkongensis: virulence gene profiles, carbohydrate-active enzyme prediction, and antimicrobial resistance characterization.</title>
        <authorList>
            <person name="Yuan P."/>
            <person name="Zhan Y."/>
            <person name="Chen D."/>
        </authorList>
    </citation>
    <scope>NUCLEOTIDE SEQUENCE [LARGE SCALE GENOMIC DNA]</scope>
    <source>
        <strain evidence="12 14">W67</strain>
    </source>
</reference>
<keyword evidence="9" id="KW-0407">Ion channel</keyword>
<keyword evidence="7" id="KW-0869">Chloride channel</keyword>
<sequence>MQRNFLPDWFTHPTKRRARRVNRRVRAFYLSRALTRQRLALWGGALLVGLAGVVLTWGSKLASLGTQAAYALSPWWMLVWTPLMFMLSLLIVQVCAPGAAGGGIAQTIATLERRGAFLRERFLTFRVAVVKVLATLTGISAGGTFGYEGPIIQIGAALTHSLGRRLGIHSENAIRTTILAGGAASVAAAFNTPLAGIVFAIEEMGRSFEPRASGIILTAVILAGLITMAAFGNYDYFGTTAIHFRALGGSQLAAVLLTGVICGAFGALAARAMLAVSTGSRSRLLAWRGRQPMLFAAVCGVLIALIGIATHGESFGTGYNEAHRIVTGNAQGLEWFGIVKLFTMLVSQISGVTGGVLAPSLAIGAGFGYDIGRLLPEVHPQAMALLGMVGFFAGFSRSPLTGLVVVMEMTESPSMIVPLMVTALIASGVSRQFNRKSLYEAQAQLLLSALVPPPATRKDN</sequence>
<evidence type="ECO:0000256" key="7">
    <source>
        <dbReference type="ARBA" id="ARBA00023173"/>
    </source>
</evidence>
<evidence type="ECO:0000313" key="13">
    <source>
        <dbReference type="Proteomes" id="UP000197424"/>
    </source>
</evidence>
<accession>A0A248LFS2</accession>
<dbReference type="PANTHER" id="PTHR43427">
    <property type="entry name" value="CHLORIDE CHANNEL PROTEIN CLC-E"/>
    <property type="match status" value="1"/>
</dbReference>
<evidence type="ECO:0000313" key="11">
    <source>
        <dbReference type="EMBL" id="ASJ23324.1"/>
    </source>
</evidence>
<feature type="transmembrane region" description="Helical" evidence="10">
    <location>
        <begin position="412"/>
        <end position="429"/>
    </location>
</feature>
<name>A0A248LFS2_9NEIS</name>